<evidence type="ECO:0000313" key="3">
    <source>
        <dbReference type="EMBL" id="EON99383.1"/>
    </source>
</evidence>
<name>R8BJ68_PHAM7</name>
<feature type="region of interest" description="Disordered" evidence="1">
    <location>
        <begin position="352"/>
        <end position="373"/>
    </location>
</feature>
<keyword evidence="4" id="KW-1185">Reference proteome</keyword>
<feature type="region of interest" description="Disordered" evidence="1">
    <location>
        <begin position="389"/>
        <end position="441"/>
    </location>
</feature>
<feature type="compositionally biased region" description="Basic and acidic residues" evidence="1">
    <location>
        <begin position="7"/>
        <end position="27"/>
    </location>
</feature>
<feature type="region of interest" description="Disordered" evidence="1">
    <location>
        <begin position="69"/>
        <end position="142"/>
    </location>
</feature>
<feature type="transmembrane region" description="Helical" evidence="2">
    <location>
        <begin position="224"/>
        <end position="247"/>
    </location>
</feature>
<feature type="compositionally biased region" description="Polar residues" evidence="1">
    <location>
        <begin position="393"/>
        <end position="402"/>
    </location>
</feature>
<dbReference type="Proteomes" id="UP000014074">
    <property type="component" value="Unassembled WGS sequence"/>
</dbReference>
<keyword evidence="2" id="KW-0472">Membrane</keyword>
<accession>R8BJ68</accession>
<dbReference type="EMBL" id="KB933162">
    <property type="protein sequence ID" value="EON99383.1"/>
    <property type="molecule type" value="Genomic_DNA"/>
</dbReference>
<proteinExistence type="predicted"/>
<dbReference type="KEGG" id="tmn:UCRPA7_5154"/>
<dbReference type="RefSeq" id="XP_007915892.1">
    <property type="nucleotide sequence ID" value="XM_007917701.1"/>
</dbReference>
<dbReference type="OrthoDB" id="5241722at2759"/>
<dbReference type="HOGENOM" id="CLU_036930_0_0_1"/>
<keyword evidence="2" id="KW-1133">Transmembrane helix</keyword>
<reference evidence="4" key="1">
    <citation type="journal article" date="2013" name="Genome Announc.">
        <title>Draft genome sequence of the ascomycete Phaeoacremonium aleophilum strain UCR-PA7, a causal agent of the esca disease complex in grapevines.</title>
        <authorList>
            <person name="Blanco-Ulate B."/>
            <person name="Rolshausen P."/>
            <person name="Cantu D."/>
        </authorList>
    </citation>
    <scope>NUCLEOTIDE SEQUENCE [LARGE SCALE GENOMIC DNA]</scope>
    <source>
        <strain evidence="4">UCR-PA7</strain>
    </source>
</reference>
<dbReference type="GeneID" id="19325678"/>
<feature type="region of interest" description="Disordered" evidence="1">
    <location>
        <begin position="1"/>
        <end position="48"/>
    </location>
</feature>
<feature type="compositionally biased region" description="Low complexity" evidence="1">
    <location>
        <begin position="77"/>
        <end position="108"/>
    </location>
</feature>
<keyword evidence="2" id="KW-0812">Transmembrane</keyword>
<protein>
    <submittedName>
        <fullName evidence="3">Uncharacterized protein</fullName>
    </submittedName>
</protein>
<evidence type="ECO:0000313" key="4">
    <source>
        <dbReference type="Proteomes" id="UP000014074"/>
    </source>
</evidence>
<dbReference type="eggNOG" id="ENOG502RJJQ">
    <property type="taxonomic scope" value="Eukaryota"/>
</dbReference>
<organism evidence="3 4">
    <name type="scientific">Phaeoacremonium minimum (strain UCR-PA7)</name>
    <name type="common">Esca disease fungus</name>
    <name type="synonym">Togninia minima</name>
    <dbReference type="NCBI Taxonomy" id="1286976"/>
    <lineage>
        <taxon>Eukaryota</taxon>
        <taxon>Fungi</taxon>
        <taxon>Dikarya</taxon>
        <taxon>Ascomycota</taxon>
        <taxon>Pezizomycotina</taxon>
        <taxon>Sordariomycetes</taxon>
        <taxon>Sordariomycetidae</taxon>
        <taxon>Togniniales</taxon>
        <taxon>Togniniaceae</taxon>
        <taxon>Phaeoacremonium</taxon>
    </lineage>
</organism>
<evidence type="ECO:0000256" key="1">
    <source>
        <dbReference type="SAM" id="MobiDB-lite"/>
    </source>
</evidence>
<gene>
    <name evidence="3" type="ORF">UCRPA7_5154</name>
</gene>
<evidence type="ECO:0000256" key="2">
    <source>
        <dbReference type="SAM" id="Phobius"/>
    </source>
</evidence>
<sequence>MAMNYVEKLEQSHRALERKIKDTERELRRRRSPTEAEAAQITTPPISVPELLKRQDQNQIDDLNRRLQSAQQSANDALQALSQQSRQVSQSSQQLSQQSQQLSQSSTRLESESRRLSQSLQQAQQSAQQAGDAARQASDSATRAVSSAESSASAAISAAIASVTSSAGQSAASMISAASQSAQSIMDSAASMVQQAQADATLARADAQNQVVQAQGTAVSITQAAIAIVASILGSSLLTILAFWCVLRVKRDRRRRSRELNGEKISYPQSQDKAQGGYDAPTAYGANGYPQDIKGPLSPARTSTSSRYPDTAGGGGNGGGIGYATSYDDRAPTILDNPPPAAARKTNQFTLFPKSTPVSGAAVPQSGGSRNSIPPSLQTWLKAGTVSPFGTLDRNQAPQRTMSPAWPLERPAGAGVVNAARPGTSGLPSGVQPRRLPLRND</sequence>
<feature type="compositionally biased region" description="Low complexity" evidence="1">
    <location>
        <begin position="116"/>
        <end position="142"/>
    </location>
</feature>
<dbReference type="AlphaFoldDB" id="R8BJ68"/>
<feature type="region of interest" description="Disordered" evidence="1">
    <location>
        <begin position="260"/>
        <end position="319"/>
    </location>
</feature>